<dbReference type="InterPro" id="IPR052893">
    <property type="entry name" value="TCS_response_regulator"/>
</dbReference>
<dbReference type="PANTHER" id="PTHR44520:SF2">
    <property type="entry name" value="RESPONSE REGULATOR RCP1"/>
    <property type="match status" value="1"/>
</dbReference>
<dbReference type="Pfam" id="PF00072">
    <property type="entry name" value="Response_reg"/>
    <property type="match status" value="1"/>
</dbReference>
<dbReference type="SUPFAM" id="SSF52172">
    <property type="entry name" value="CheY-like"/>
    <property type="match status" value="1"/>
</dbReference>
<evidence type="ECO:0000313" key="4">
    <source>
        <dbReference type="Proteomes" id="UP001319200"/>
    </source>
</evidence>
<keyword evidence="4" id="KW-1185">Reference proteome</keyword>
<dbReference type="Proteomes" id="UP001319200">
    <property type="component" value="Unassembled WGS sequence"/>
</dbReference>
<gene>
    <name evidence="3" type="ORF">KK083_23990</name>
</gene>
<evidence type="ECO:0000259" key="2">
    <source>
        <dbReference type="PROSITE" id="PS50110"/>
    </source>
</evidence>
<dbReference type="GO" id="GO:0000160">
    <property type="term" value="P:phosphorelay signal transduction system"/>
    <property type="evidence" value="ECO:0007669"/>
    <property type="project" value="InterPro"/>
</dbReference>
<protein>
    <submittedName>
        <fullName evidence="3">Response regulator</fullName>
    </submittedName>
</protein>
<proteinExistence type="predicted"/>
<sequence length="126" mass="14197">MKNVLLVDDDNIFNFLSTKTLQQMGIANEIHTALNGREALDLLNNYFTGSYATPDVILLDLNMPVLDGFGFLEAFQRLNMPNKERITVIIVTSSNDPKDVEKARQMGITHYLTKPLSEEKLKAVLI</sequence>
<dbReference type="EMBL" id="JAHESF010000032">
    <property type="protein sequence ID" value="MBT1699969.1"/>
    <property type="molecule type" value="Genomic_DNA"/>
</dbReference>
<accession>A0AAP2GLC2</accession>
<reference evidence="3 4" key="1">
    <citation type="submission" date="2021-05" db="EMBL/GenBank/DDBJ databases">
        <title>A Polyphasic approach of four new species of the genus Ohtaekwangia: Ohtaekwangia histidinii sp. nov., Ohtaekwangia cretensis sp. nov., Ohtaekwangia indiensis sp. nov., Ohtaekwangia reichenbachii sp. nov. from diverse environment.</title>
        <authorList>
            <person name="Octaviana S."/>
        </authorList>
    </citation>
    <scope>NUCLEOTIDE SEQUENCE [LARGE SCALE GENOMIC DNA]</scope>
    <source>
        <strain evidence="3 4">PWU4</strain>
    </source>
</reference>
<dbReference type="SMART" id="SM00448">
    <property type="entry name" value="REC"/>
    <property type="match status" value="1"/>
</dbReference>
<dbReference type="InterPro" id="IPR001789">
    <property type="entry name" value="Sig_transdc_resp-reg_receiver"/>
</dbReference>
<dbReference type="InterPro" id="IPR011006">
    <property type="entry name" value="CheY-like_superfamily"/>
</dbReference>
<feature type="modified residue" description="4-aspartylphosphate" evidence="1">
    <location>
        <position position="60"/>
    </location>
</feature>
<feature type="domain" description="Response regulatory" evidence="2">
    <location>
        <begin position="3"/>
        <end position="126"/>
    </location>
</feature>
<evidence type="ECO:0000256" key="1">
    <source>
        <dbReference type="PROSITE-ProRule" id="PRU00169"/>
    </source>
</evidence>
<comment type="caution">
    <text evidence="3">The sequence shown here is derived from an EMBL/GenBank/DDBJ whole genome shotgun (WGS) entry which is preliminary data.</text>
</comment>
<dbReference type="PROSITE" id="PS50110">
    <property type="entry name" value="RESPONSE_REGULATORY"/>
    <property type="match status" value="1"/>
</dbReference>
<keyword evidence="1" id="KW-0597">Phosphoprotein</keyword>
<dbReference type="AlphaFoldDB" id="A0AAP2GLC2"/>
<evidence type="ECO:0000313" key="3">
    <source>
        <dbReference type="EMBL" id="MBT1699969.1"/>
    </source>
</evidence>
<dbReference type="PANTHER" id="PTHR44520">
    <property type="entry name" value="RESPONSE REGULATOR RCP1-RELATED"/>
    <property type="match status" value="1"/>
</dbReference>
<organism evidence="3 4">
    <name type="scientific">Chryseosolibacter histidini</name>
    <dbReference type="NCBI Taxonomy" id="2782349"/>
    <lineage>
        <taxon>Bacteria</taxon>
        <taxon>Pseudomonadati</taxon>
        <taxon>Bacteroidota</taxon>
        <taxon>Cytophagia</taxon>
        <taxon>Cytophagales</taxon>
        <taxon>Chryseotaleaceae</taxon>
        <taxon>Chryseosolibacter</taxon>
    </lineage>
</organism>
<name>A0AAP2GLC2_9BACT</name>
<dbReference type="RefSeq" id="WP_254168250.1">
    <property type="nucleotide sequence ID" value="NZ_JAHESF010000032.1"/>
</dbReference>
<dbReference type="Gene3D" id="3.40.50.2300">
    <property type="match status" value="1"/>
</dbReference>